<comment type="catalytic activity">
    <reaction evidence="5 8">
        <text>S-formylglutathione + H2O = formate + glutathione + H(+)</text>
        <dbReference type="Rhea" id="RHEA:14961"/>
        <dbReference type="ChEBI" id="CHEBI:15377"/>
        <dbReference type="ChEBI" id="CHEBI:15378"/>
        <dbReference type="ChEBI" id="CHEBI:15740"/>
        <dbReference type="ChEBI" id="CHEBI:57688"/>
        <dbReference type="ChEBI" id="CHEBI:57925"/>
        <dbReference type="EC" id="3.1.2.12"/>
    </reaction>
</comment>
<dbReference type="SUPFAM" id="SSF53474">
    <property type="entry name" value="alpha/beta-Hydrolases"/>
    <property type="match status" value="1"/>
</dbReference>
<name>A0A2Z2NU96_9GAMM</name>
<evidence type="ECO:0000313" key="9">
    <source>
        <dbReference type="EMBL" id="ASJ74823.1"/>
    </source>
</evidence>
<proteinExistence type="inferred from homology"/>
<evidence type="ECO:0000256" key="3">
    <source>
        <dbReference type="ARBA" id="ARBA00022487"/>
    </source>
</evidence>
<evidence type="ECO:0000256" key="8">
    <source>
        <dbReference type="RuleBase" id="RU363068"/>
    </source>
</evidence>
<dbReference type="OrthoDB" id="9782200at2"/>
<accession>A0A2Z2NU96</accession>
<dbReference type="GO" id="GO:0046294">
    <property type="term" value="P:formaldehyde catabolic process"/>
    <property type="evidence" value="ECO:0007669"/>
    <property type="project" value="InterPro"/>
</dbReference>
<dbReference type="RefSeq" id="WP_088919806.1">
    <property type="nucleotide sequence ID" value="NZ_CP018632.1"/>
</dbReference>
<dbReference type="Gene3D" id="3.40.50.1820">
    <property type="entry name" value="alpha/beta hydrolase"/>
    <property type="match status" value="1"/>
</dbReference>
<keyword evidence="10" id="KW-1185">Reference proteome</keyword>
<comment type="function">
    <text evidence="8">Serine hydrolase involved in the detoxification of formaldehyde.</text>
</comment>
<evidence type="ECO:0000256" key="5">
    <source>
        <dbReference type="ARBA" id="ARBA00047590"/>
    </source>
</evidence>
<organism evidence="9 10">
    <name type="scientific">Granulosicoccus antarcticus IMCC3135</name>
    <dbReference type="NCBI Taxonomy" id="1192854"/>
    <lineage>
        <taxon>Bacteria</taxon>
        <taxon>Pseudomonadati</taxon>
        <taxon>Pseudomonadota</taxon>
        <taxon>Gammaproteobacteria</taxon>
        <taxon>Chromatiales</taxon>
        <taxon>Granulosicoccaceae</taxon>
        <taxon>Granulosicoccus</taxon>
    </lineage>
</organism>
<evidence type="ECO:0000256" key="1">
    <source>
        <dbReference type="ARBA" id="ARBA00005622"/>
    </source>
</evidence>
<dbReference type="AlphaFoldDB" id="A0A2Z2NU96"/>
<dbReference type="GO" id="GO:0005829">
    <property type="term" value="C:cytosol"/>
    <property type="evidence" value="ECO:0007669"/>
    <property type="project" value="TreeGrafter"/>
</dbReference>
<reference evidence="9 10" key="1">
    <citation type="submission" date="2016-12" db="EMBL/GenBank/DDBJ databases">
        <authorList>
            <person name="Song W.-J."/>
            <person name="Kurnit D.M."/>
        </authorList>
    </citation>
    <scope>NUCLEOTIDE SEQUENCE [LARGE SCALE GENOMIC DNA]</scope>
    <source>
        <strain evidence="9 10">IMCC3135</strain>
    </source>
</reference>
<evidence type="ECO:0000313" key="10">
    <source>
        <dbReference type="Proteomes" id="UP000250079"/>
    </source>
</evidence>
<gene>
    <name evidence="9" type="ORF">IMCC3135_23770</name>
</gene>
<dbReference type="EMBL" id="CP018632">
    <property type="protein sequence ID" value="ASJ74823.1"/>
    <property type="molecule type" value="Genomic_DNA"/>
</dbReference>
<dbReference type="InterPro" id="IPR000801">
    <property type="entry name" value="Esterase-like"/>
</dbReference>
<dbReference type="KEGG" id="gai:IMCC3135_23770"/>
<dbReference type="EC" id="3.1.2.12" evidence="2 6"/>
<keyword evidence="4 8" id="KW-0378">Hydrolase</keyword>
<evidence type="ECO:0000256" key="7">
    <source>
        <dbReference type="PIRSR" id="PIRSR614186-1"/>
    </source>
</evidence>
<evidence type="ECO:0000256" key="4">
    <source>
        <dbReference type="ARBA" id="ARBA00022801"/>
    </source>
</evidence>
<dbReference type="PANTHER" id="PTHR10061:SF0">
    <property type="entry name" value="S-FORMYLGLUTATHIONE HYDROLASE"/>
    <property type="match status" value="1"/>
</dbReference>
<evidence type="ECO:0000256" key="6">
    <source>
        <dbReference type="NCBIfam" id="TIGR02821"/>
    </source>
</evidence>
<feature type="active site" description="Charge relay system" evidence="7">
    <location>
        <position position="225"/>
    </location>
</feature>
<evidence type="ECO:0000256" key="2">
    <source>
        <dbReference type="ARBA" id="ARBA00012479"/>
    </source>
</evidence>
<dbReference type="PANTHER" id="PTHR10061">
    <property type="entry name" value="S-FORMYLGLUTATHIONE HYDROLASE"/>
    <property type="match status" value="1"/>
</dbReference>
<protein>
    <recommendedName>
        <fullName evidence="2 6">S-formylglutathione hydrolase</fullName>
        <ecNumber evidence="2 6">3.1.2.12</ecNumber>
    </recommendedName>
</protein>
<dbReference type="Pfam" id="PF00756">
    <property type="entry name" value="Esterase"/>
    <property type="match status" value="1"/>
</dbReference>
<dbReference type="FunFam" id="3.40.50.1820:FF:000002">
    <property type="entry name" value="S-formylglutathione hydrolase"/>
    <property type="match status" value="1"/>
</dbReference>
<feature type="active site" description="Charge relay system" evidence="7">
    <location>
        <position position="258"/>
    </location>
</feature>
<dbReference type="InterPro" id="IPR029058">
    <property type="entry name" value="AB_hydrolase_fold"/>
</dbReference>
<dbReference type="Proteomes" id="UP000250079">
    <property type="component" value="Chromosome"/>
</dbReference>
<dbReference type="NCBIfam" id="TIGR02821">
    <property type="entry name" value="fghA_ester_D"/>
    <property type="match status" value="1"/>
</dbReference>
<keyword evidence="3 8" id="KW-0719">Serine esterase</keyword>
<dbReference type="InterPro" id="IPR014186">
    <property type="entry name" value="S-formylglutathione_hydrol"/>
</dbReference>
<sequence length="280" mass="30886">METISSWTSFGGKLSVHQHDSELCQCPMQFAVYTPPQVTAGSTEKVPVIWYLSGLTCNWSNVMEKSGLQRIAAKLGVMIIAPDTSPRGDDVPNDDAYDLGQGAGFYLSATQEPWSTHFHMDRYLVEELSALVFKEFAGDADRQGIMGHSMGGHGALTLHLKHPETFRSVSALSPIASPAQVPWGEKAFTTYLGDDRSQWSDYDATELVGKQPSKAHILVDTGDADPFLEEQLRPALFIDACQKAGQSLNYRIQPGYDHSYWFIASVIEDHLEHHAAILKG</sequence>
<dbReference type="GO" id="GO:0018738">
    <property type="term" value="F:S-formylglutathione hydrolase activity"/>
    <property type="evidence" value="ECO:0007669"/>
    <property type="project" value="UniProtKB-UniRule"/>
</dbReference>
<comment type="similarity">
    <text evidence="1 8">Belongs to the esterase D family.</text>
</comment>
<dbReference type="GO" id="GO:0052689">
    <property type="term" value="F:carboxylic ester hydrolase activity"/>
    <property type="evidence" value="ECO:0007669"/>
    <property type="project" value="UniProtKB-KW"/>
</dbReference>
<feature type="active site" description="Charge relay system" evidence="7">
    <location>
        <position position="149"/>
    </location>
</feature>